<dbReference type="Pfam" id="PF10698">
    <property type="entry name" value="DUF2505"/>
    <property type="match status" value="1"/>
</dbReference>
<dbReference type="InterPro" id="IPR019639">
    <property type="entry name" value="DUF2505"/>
</dbReference>
<protein>
    <submittedName>
        <fullName evidence="1">DUF2505 domain-containing protein</fullName>
    </submittedName>
</protein>
<evidence type="ECO:0000313" key="1">
    <source>
        <dbReference type="EMBL" id="QIK74130.1"/>
    </source>
</evidence>
<dbReference type="KEGG" id="npi:G7071_00435"/>
<proteinExistence type="predicted"/>
<dbReference type="AlphaFoldDB" id="A0A6G7YBI9"/>
<dbReference type="RefSeq" id="WP_166313666.1">
    <property type="nucleotide sequence ID" value="NZ_CP049866.1"/>
</dbReference>
<dbReference type="EMBL" id="CP049866">
    <property type="protein sequence ID" value="QIK74130.1"/>
    <property type="molecule type" value="Genomic_DNA"/>
</dbReference>
<reference evidence="1 2" key="1">
    <citation type="submission" date="2020-03" db="EMBL/GenBank/DDBJ databases">
        <title>Nocardioides sp. nov., isolated from fish.</title>
        <authorList>
            <person name="Hyun D.-W."/>
            <person name="Bae J.-W."/>
        </authorList>
    </citation>
    <scope>NUCLEOTIDE SEQUENCE [LARGE SCALE GENOMIC DNA]</scope>
    <source>
        <strain evidence="1 2">HDW12A</strain>
    </source>
</reference>
<gene>
    <name evidence="1" type="ORF">G7071_00435</name>
</gene>
<evidence type="ECO:0000313" key="2">
    <source>
        <dbReference type="Proteomes" id="UP000502035"/>
    </source>
</evidence>
<sequence length="162" mass="17157">MSKRIHEQLTYPAATTGQVAAMLADPAFREEVATYQRALRSSAATTGTGDARTARIEVVHGTDHVPSFARKFVGEEISIISEETWTSDSHADVAVTIPGKPGDVSGTLDLAQVGDDVVQSLQLTVKVGIPLVGGKLEDLIVGLLTKAYRAENAVGRTWLAAT</sequence>
<name>A0A6G7YBI9_9ACTN</name>
<organism evidence="1 2">
    <name type="scientific">Nocardioides piscis</name>
    <dbReference type="NCBI Taxonomy" id="2714938"/>
    <lineage>
        <taxon>Bacteria</taxon>
        <taxon>Bacillati</taxon>
        <taxon>Actinomycetota</taxon>
        <taxon>Actinomycetes</taxon>
        <taxon>Propionibacteriales</taxon>
        <taxon>Nocardioidaceae</taxon>
        <taxon>Nocardioides</taxon>
    </lineage>
</organism>
<dbReference type="Proteomes" id="UP000502035">
    <property type="component" value="Chromosome"/>
</dbReference>
<keyword evidence="2" id="KW-1185">Reference proteome</keyword>
<accession>A0A6G7YBI9</accession>